<feature type="region of interest" description="Disordered" evidence="1">
    <location>
        <begin position="25"/>
        <end position="110"/>
    </location>
</feature>
<accession>A0A833W493</accession>
<protein>
    <submittedName>
        <fullName evidence="2">Uncharacterized protein</fullName>
    </submittedName>
</protein>
<feature type="compositionally biased region" description="Gly residues" evidence="1">
    <location>
        <begin position="68"/>
        <end position="77"/>
    </location>
</feature>
<sequence>MITTLPEPEGRMIMLQSDLEDILDRATGGNNRRGSGGGRSGRGGRSYERPNTLGSSGGRDSARTGTSNGAGGSSGTRGRGRRGGRGGDTINRAAPPFSAPGHTHHSVAARPPGSCLNLKWGSTTHQVRECTQLSSPAEATQLFKAV</sequence>
<evidence type="ECO:0000256" key="1">
    <source>
        <dbReference type="SAM" id="MobiDB-lite"/>
    </source>
</evidence>
<feature type="compositionally biased region" description="Gly residues" evidence="1">
    <location>
        <begin position="34"/>
        <end position="44"/>
    </location>
</feature>
<organism evidence="2 4">
    <name type="scientific">Phytophthora infestans</name>
    <name type="common">Potato late blight agent</name>
    <name type="synonym">Botrytis infestans</name>
    <dbReference type="NCBI Taxonomy" id="4787"/>
    <lineage>
        <taxon>Eukaryota</taxon>
        <taxon>Sar</taxon>
        <taxon>Stramenopiles</taxon>
        <taxon>Oomycota</taxon>
        <taxon>Peronosporomycetes</taxon>
        <taxon>Peronosporales</taxon>
        <taxon>Peronosporaceae</taxon>
        <taxon>Phytophthora</taxon>
    </lineage>
</organism>
<comment type="caution">
    <text evidence="2">The sequence shown here is derived from an EMBL/GenBank/DDBJ whole genome shotgun (WGS) entry which is preliminary data.</text>
</comment>
<dbReference type="Proteomes" id="UP000704712">
    <property type="component" value="Unassembled WGS sequence"/>
</dbReference>
<dbReference type="EMBL" id="JAACNO010000648">
    <property type="protein sequence ID" value="KAF4146079.1"/>
    <property type="molecule type" value="Genomic_DNA"/>
</dbReference>
<name>A0A833W493_PHYIN</name>
<dbReference type="AlphaFoldDB" id="A0A833W493"/>
<gene>
    <name evidence="2" type="ORF">GN244_ATG20299</name>
    <name evidence="3" type="ORF">GN958_ATG04745</name>
</gene>
<evidence type="ECO:0000313" key="2">
    <source>
        <dbReference type="EMBL" id="KAF4028042.1"/>
    </source>
</evidence>
<evidence type="ECO:0000313" key="4">
    <source>
        <dbReference type="Proteomes" id="UP000602510"/>
    </source>
</evidence>
<keyword evidence="4" id="KW-1185">Reference proteome</keyword>
<evidence type="ECO:0000313" key="3">
    <source>
        <dbReference type="EMBL" id="KAF4146079.1"/>
    </source>
</evidence>
<dbReference type="Proteomes" id="UP000602510">
    <property type="component" value="Unassembled WGS sequence"/>
</dbReference>
<proteinExistence type="predicted"/>
<dbReference type="EMBL" id="WSZM01001169">
    <property type="protein sequence ID" value="KAF4028042.1"/>
    <property type="molecule type" value="Genomic_DNA"/>
</dbReference>
<reference evidence="2" key="1">
    <citation type="submission" date="2020-04" db="EMBL/GenBank/DDBJ databases">
        <title>Hybrid Assembly of Korean Phytophthora infestans isolates.</title>
        <authorList>
            <person name="Prokchorchik M."/>
            <person name="Lee Y."/>
            <person name="Seo J."/>
            <person name="Cho J.-H."/>
            <person name="Park Y.-E."/>
            <person name="Jang D.-C."/>
            <person name="Im J.-S."/>
            <person name="Choi J.-G."/>
            <person name="Park H.-J."/>
            <person name="Lee G.-B."/>
            <person name="Lee Y.-G."/>
            <person name="Hong S.-Y."/>
            <person name="Cho K."/>
            <person name="Sohn K.H."/>
        </authorList>
    </citation>
    <scope>NUCLEOTIDE SEQUENCE</scope>
    <source>
        <strain evidence="2">KR_1_A1</strain>
        <strain evidence="3">KR_2_A2</strain>
    </source>
</reference>